<keyword evidence="2" id="KW-1133">Transmembrane helix</keyword>
<evidence type="ECO:0000256" key="2">
    <source>
        <dbReference type="SAM" id="Phobius"/>
    </source>
</evidence>
<dbReference type="RefSeq" id="WP_097019192.1">
    <property type="nucleotide sequence ID" value="NZ_OBDZ01000031.1"/>
</dbReference>
<dbReference type="InterPro" id="IPR014245">
    <property type="entry name" value="Spore_III_AF"/>
</dbReference>
<dbReference type="NCBIfam" id="TIGR02896">
    <property type="entry name" value="spore_III_AF"/>
    <property type="match status" value="1"/>
</dbReference>
<keyword evidence="2" id="KW-0812">Transmembrane</keyword>
<evidence type="ECO:0000256" key="1">
    <source>
        <dbReference type="SAM" id="Coils"/>
    </source>
</evidence>
<dbReference type="EMBL" id="OBDZ01000031">
    <property type="protein sequence ID" value="SNY43347.1"/>
    <property type="molecule type" value="Genomic_DNA"/>
</dbReference>
<sequence>MDLLTGWIRNIVLVIIFANFIEMLLPNNNTKREVNMVIGLFIILVILNPIINLINYQSNFLSFFNIFNYSKPSFEEIVQEGERLKEDNQVIAEDYKRRLNRQIEALIKLNSDLEDVEVEVDFDSNSRLQGVSIRGRDNRVKEVSVDLSKNNPSQDNGDNEITELKELIANFYGIDIEQITVDLN</sequence>
<dbReference type="AlphaFoldDB" id="A0A285I678"/>
<organism evidence="3 4">
    <name type="scientific">Orenia metallireducens</name>
    <dbReference type="NCBI Taxonomy" id="1413210"/>
    <lineage>
        <taxon>Bacteria</taxon>
        <taxon>Bacillati</taxon>
        <taxon>Bacillota</taxon>
        <taxon>Clostridia</taxon>
        <taxon>Halanaerobiales</taxon>
        <taxon>Halobacteroidaceae</taxon>
        <taxon>Orenia</taxon>
    </lineage>
</organism>
<evidence type="ECO:0000313" key="3">
    <source>
        <dbReference type="EMBL" id="SNY43347.1"/>
    </source>
</evidence>
<keyword evidence="1" id="KW-0175">Coiled coil</keyword>
<keyword evidence="4" id="KW-1185">Reference proteome</keyword>
<dbReference type="STRING" id="1413210.U472_05550"/>
<reference evidence="4" key="1">
    <citation type="submission" date="2017-09" db="EMBL/GenBank/DDBJ databases">
        <authorList>
            <person name="Varghese N."/>
            <person name="Submissions S."/>
        </authorList>
    </citation>
    <scope>NUCLEOTIDE SEQUENCE [LARGE SCALE GENOMIC DNA]</scope>
    <source>
        <strain evidence="4">MSL47</strain>
    </source>
</reference>
<keyword evidence="2" id="KW-0472">Membrane</keyword>
<dbReference type="Pfam" id="PF09581">
    <property type="entry name" value="Spore_III_AF"/>
    <property type="match status" value="1"/>
</dbReference>
<evidence type="ECO:0000313" key="4">
    <source>
        <dbReference type="Proteomes" id="UP000219573"/>
    </source>
</evidence>
<gene>
    <name evidence="3" type="ORF">SAMN06265827_13149</name>
</gene>
<accession>A0A285I678</accession>
<feature type="transmembrane region" description="Helical" evidence="2">
    <location>
        <begin position="37"/>
        <end position="56"/>
    </location>
</feature>
<proteinExistence type="predicted"/>
<feature type="coiled-coil region" evidence="1">
    <location>
        <begin position="92"/>
        <end position="119"/>
    </location>
</feature>
<feature type="transmembrane region" description="Helical" evidence="2">
    <location>
        <begin position="6"/>
        <end position="25"/>
    </location>
</feature>
<dbReference type="Proteomes" id="UP000219573">
    <property type="component" value="Unassembled WGS sequence"/>
</dbReference>
<name>A0A285I678_9FIRM</name>
<protein>
    <submittedName>
        <fullName evidence="3">Stage III sporulation protein AF</fullName>
    </submittedName>
</protein>